<keyword evidence="11" id="KW-0808">Transferase</keyword>
<feature type="domain" description="Tetrapyrrole biosynthesis uroporphyrinogen III synthase" evidence="10">
    <location>
        <begin position="28"/>
        <end position="252"/>
    </location>
</feature>
<dbReference type="Pfam" id="PF02602">
    <property type="entry name" value="HEM4"/>
    <property type="match status" value="1"/>
</dbReference>
<dbReference type="Proteomes" id="UP000018296">
    <property type="component" value="Unassembled WGS sequence"/>
</dbReference>
<keyword evidence="11" id="KW-0489">Methyltransferase</keyword>
<reference evidence="11 12" key="1">
    <citation type="journal article" date="2013" name="Genome Announc.">
        <title>Genome Sequence of Sporolactobacillus laevolacticus DSM442, an Efficient Polymer-Grade D-Lactate Producer from Agricultural Waste Cottonseed as a Nitrogen Source.</title>
        <authorList>
            <person name="Wang H."/>
            <person name="Wang L."/>
            <person name="Ju J."/>
            <person name="Yu B."/>
            <person name="Ma Y."/>
        </authorList>
    </citation>
    <scope>NUCLEOTIDE SEQUENCE [LARGE SCALE GENOMIC DNA]</scope>
    <source>
        <strain evidence="11 12">DSM 442</strain>
    </source>
</reference>
<dbReference type="PATRIC" id="fig|1395513.3.peg.2243"/>
<evidence type="ECO:0000256" key="3">
    <source>
        <dbReference type="ARBA" id="ARBA00013109"/>
    </source>
</evidence>
<keyword evidence="12" id="KW-1185">Reference proteome</keyword>
<dbReference type="eggNOG" id="COG1587">
    <property type="taxonomic scope" value="Bacteria"/>
</dbReference>
<evidence type="ECO:0000256" key="7">
    <source>
        <dbReference type="ARBA" id="ARBA00040167"/>
    </source>
</evidence>
<dbReference type="GO" id="GO:0006782">
    <property type="term" value="P:protoporphyrinogen IX biosynthetic process"/>
    <property type="evidence" value="ECO:0007669"/>
    <property type="project" value="UniProtKB-UniRule"/>
</dbReference>
<dbReference type="AlphaFoldDB" id="V6J467"/>
<comment type="caution">
    <text evidence="11">The sequence shown here is derived from an EMBL/GenBank/DDBJ whole genome shotgun (WGS) entry which is preliminary data.</text>
</comment>
<dbReference type="UniPathway" id="UPA00251">
    <property type="reaction ID" value="UER00320"/>
</dbReference>
<proteinExistence type="inferred from homology"/>
<dbReference type="InterPro" id="IPR039793">
    <property type="entry name" value="UROS/Hem4"/>
</dbReference>
<dbReference type="InterPro" id="IPR003754">
    <property type="entry name" value="4pyrrol_synth_uPrphyn_synth"/>
</dbReference>
<keyword evidence="4 9" id="KW-0456">Lyase</keyword>
<dbReference type="EMBL" id="AWTC01000010">
    <property type="protein sequence ID" value="EST11519.1"/>
    <property type="molecule type" value="Genomic_DNA"/>
</dbReference>
<dbReference type="Gene3D" id="3.40.50.10090">
    <property type="match status" value="2"/>
</dbReference>
<evidence type="ECO:0000256" key="6">
    <source>
        <dbReference type="ARBA" id="ARBA00037589"/>
    </source>
</evidence>
<accession>V6J467</accession>
<dbReference type="OrthoDB" id="9815856at2"/>
<gene>
    <name evidence="11" type="ORF">P343_11105</name>
</gene>
<sequence length="272" mass="30137">MQDENLPALLKGKQVLVTRAQHQSAAMCARIHAYGGEAVHVPLIDYRQTPLTLEEQKNWLKSVKQADWVILTSQNSVDYFIRVLDHVEQLRGVRLAVVGKKTAEQLKTHGLQADFIPETFTVQGLLKAFNDGRLQASRVAVPLGSLSDTTWLERLRYLGIKVTSCVLYQTVANRSAQPRLQNIIESGHLSAITFTSPSAVRFFTELLTEGVWRGAMKRCTIAVIGSTTAQALKTLGNSPDVIPARFTAVDMIDALANYYSNKEGSHCNEQQS</sequence>
<dbReference type="PANTHER" id="PTHR38042:SF1">
    <property type="entry name" value="UROPORPHYRINOGEN-III SYNTHASE, CHLOROPLASTIC"/>
    <property type="match status" value="1"/>
</dbReference>
<evidence type="ECO:0000313" key="11">
    <source>
        <dbReference type="EMBL" id="EST11519.1"/>
    </source>
</evidence>
<name>V6J467_9BACL</name>
<evidence type="ECO:0000256" key="8">
    <source>
        <dbReference type="ARBA" id="ARBA00048617"/>
    </source>
</evidence>
<dbReference type="PANTHER" id="PTHR38042">
    <property type="entry name" value="UROPORPHYRINOGEN-III SYNTHASE, CHLOROPLASTIC"/>
    <property type="match status" value="1"/>
</dbReference>
<evidence type="ECO:0000256" key="5">
    <source>
        <dbReference type="ARBA" id="ARBA00023244"/>
    </source>
</evidence>
<comment type="pathway">
    <text evidence="1 9">Porphyrin-containing compound metabolism; protoporphyrin-IX biosynthesis; coproporphyrinogen-III from 5-aminolevulinate: step 3/4.</text>
</comment>
<comment type="similarity">
    <text evidence="2 9">Belongs to the uroporphyrinogen-III synthase family.</text>
</comment>
<dbReference type="RefSeq" id="WP_023510468.1">
    <property type="nucleotide sequence ID" value="NZ_AWTC01000010.1"/>
</dbReference>
<evidence type="ECO:0000313" key="12">
    <source>
        <dbReference type="Proteomes" id="UP000018296"/>
    </source>
</evidence>
<dbReference type="InterPro" id="IPR036108">
    <property type="entry name" value="4pyrrol_syn_uPrphyn_synt_sf"/>
</dbReference>
<dbReference type="GO" id="GO:0008168">
    <property type="term" value="F:methyltransferase activity"/>
    <property type="evidence" value="ECO:0007669"/>
    <property type="project" value="UniProtKB-KW"/>
</dbReference>
<dbReference type="STRING" id="1395513.P343_11105"/>
<comment type="catalytic activity">
    <reaction evidence="8 9">
        <text>hydroxymethylbilane = uroporphyrinogen III + H2O</text>
        <dbReference type="Rhea" id="RHEA:18965"/>
        <dbReference type="ChEBI" id="CHEBI:15377"/>
        <dbReference type="ChEBI" id="CHEBI:57308"/>
        <dbReference type="ChEBI" id="CHEBI:57845"/>
        <dbReference type="EC" id="4.2.1.75"/>
    </reaction>
</comment>
<dbReference type="EC" id="4.2.1.75" evidence="3 9"/>
<dbReference type="GO" id="GO:0032259">
    <property type="term" value="P:methylation"/>
    <property type="evidence" value="ECO:0007669"/>
    <property type="project" value="UniProtKB-KW"/>
</dbReference>
<evidence type="ECO:0000256" key="4">
    <source>
        <dbReference type="ARBA" id="ARBA00023239"/>
    </source>
</evidence>
<dbReference type="GO" id="GO:0004852">
    <property type="term" value="F:uroporphyrinogen-III synthase activity"/>
    <property type="evidence" value="ECO:0007669"/>
    <property type="project" value="UniProtKB-UniRule"/>
</dbReference>
<dbReference type="CDD" id="cd06578">
    <property type="entry name" value="HemD"/>
    <property type="match status" value="1"/>
</dbReference>
<protein>
    <recommendedName>
        <fullName evidence="7 9">Uroporphyrinogen-III synthase</fullName>
        <ecNumber evidence="3 9">4.2.1.75</ecNumber>
    </recommendedName>
</protein>
<keyword evidence="5 9" id="KW-0627">Porphyrin biosynthesis</keyword>
<dbReference type="GO" id="GO:0006780">
    <property type="term" value="P:uroporphyrinogen III biosynthetic process"/>
    <property type="evidence" value="ECO:0007669"/>
    <property type="project" value="UniProtKB-UniRule"/>
</dbReference>
<evidence type="ECO:0000256" key="9">
    <source>
        <dbReference type="RuleBase" id="RU366031"/>
    </source>
</evidence>
<evidence type="ECO:0000256" key="1">
    <source>
        <dbReference type="ARBA" id="ARBA00004772"/>
    </source>
</evidence>
<evidence type="ECO:0000259" key="10">
    <source>
        <dbReference type="Pfam" id="PF02602"/>
    </source>
</evidence>
<organism evidence="11 12">
    <name type="scientific">Sporolactobacillus laevolacticus DSM 442</name>
    <dbReference type="NCBI Taxonomy" id="1395513"/>
    <lineage>
        <taxon>Bacteria</taxon>
        <taxon>Bacillati</taxon>
        <taxon>Bacillota</taxon>
        <taxon>Bacilli</taxon>
        <taxon>Bacillales</taxon>
        <taxon>Sporolactobacillaceae</taxon>
        <taxon>Sporolactobacillus</taxon>
    </lineage>
</organism>
<evidence type="ECO:0000256" key="2">
    <source>
        <dbReference type="ARBA" id="ARBA00008133"/>
    </source>
</evidence>
<dbReference type="SUPFAM" id="SSF69618">
    <property type="entry name" value="HemD-like"/>
    <property type="match status" value="1"/>
</dbReference>
<comment type="function">
    <text evidence="6 9">Catalyzes cyclization of the linear tetrapyrrole, hydroxymethylbilane, to the macrocyclic uroporphyrinogen III.</text>
</comment>